<comment type="subcellular location">
    <subcellularLocation>
        <location evidence="1">Membrane</location>
        <topology evidence="1">Multi-pass membrane protein</topology>
    </subcellularLocation>
</comment>
<name>A0ABW9GPW7_9GAMM</name>
<evidence type="ECO:0000313" key="7">
    <source>
        <dbReference type="EMBL" id="MFM4893194.1"/>
    </source>
</evidence>
<evidence type="ECO:0000256" key="2">
    <source>
        <dbReference type="ARBA" id="ARBA00022692"/>
    </source>
</evidence>
<sequence length="187" mass="21054">MLMLILGVLLFTLVHLYPCFAPAHRARLRERLGENRYKGCFSLLLLVAIALIIAGWRSLYPMPLYFLPSWGPMAVQGLMPLALILFFAGQGPNHFRRWLRHPQLLGVLIWCGTHLLVNAEARSLVLFGGLGVWAIVSIIWISLRDWGQVPRPEANWQGTLVTLALGLAAYTLLIFWGHGWLTGIALY</sequence>
<feature type="domain" description="NnrU" evidence="6">
    <location>
        <begin position="3"/>
        <end position="184"/>
    </location>
</feature>
<dbReference type="EMBL" id="JBGXBU010000003">
    <property type="protein sequence ID" value="MFM4893194.1"/>
    <property type="molecule type" value="Genomic_DNA"/>
</dbReference>
<feature type="transmembrane region" description="Helical" evidence="5">
    <location>
        <begin position="41"/>
        <end position="60"/>
    </location>
</feature>
<keyword evidence="4 5" id="KW-0472">Membrane</keyword>
<evidence type="ECO:0000313" key="8">
    <source>
        <dbReference type="Proteomes" id="UP001630969"/>
    </source>
</evidence>
<keyword evidence="3 5" id="KW-1133">Transmembrane helix</keyword>
<dbReference type="Pfam" id="PF07298">
    <property type="entry name" value="NnrU"/>
    <property type="match status" value="1"/>
</dbReference>
<evidence type="ECO:0000259" key="6">
    <source>
        <dbReference type="Pfam" id="PF07298"/>
    </source>
</evidence>
<dbReference type="InterPro" id="IPR009915">
    <property type="entry name" value="NnrU_dom"/>
</dbReference>
<keyword evidence="8" id="KW-1185">Reference proteome</keyword>
<evidence type="ECO:0000256" key="1">
    <source>
        <dbReference type="ARBA" id="ARBA00004141"/>
    </source>
</evidence>
<accession>A0ABW9GPW7</accession>
<evidence type="ECO:0000256" key="5">
    <source>
        <dbReference type="SAM" id="Phobius"/>
    </source>
</evidence>
<proteinExistence type="predicted"/>
<protein>
    <submittedName>
        <fullName evidence="7">NnrU family protein</fullName>
    </submittedName>
</protein>
<feature type="transmembrane region" description="Helical" evidence="5">
    <location>
        <begin position="163"/>
        <end position="186"/>
    </location>
</feature>
<evidence type="ECO:0000256" key="4">
    <source>
        <dbReference type="ARBA" id="ARBA00023136"/>
    </source>
</evidence>
<gene>
    <name evidence="7" type="ORF">ACEUDJ_10020</name>
</gene>
<dbReference type="GeneID" id="97220519"/>
<feature type="transmembrane region" description="Helical" evidence="5">
    <location>
        <begin position="124"/>
        <end position="143"/>
    </location>
</feature>
<keyword evidence="2 5" id="KW-0812">Transmembrane</keyword>
<organism evidence="7 8">
    <name type="scientific">Aeromonas bivalvium</name>
    <dbReference type="NCBI Taxonomy" id="440079"/>
    <lineage>
        <taxon>Bacteria</taxon>
        <taxon>Pseudomonadati</taxon>
        <taxon>Pseudomonadota</taxon>
        <taxon>Gammaproteobacteria</taxon>
        <taxon>Aeromonadales</taxon>
        <taxon>Aeromonadaceae</taxon>
        <taxon>Aeromonas</taxon>
    </lineage>
</organism>
<dbReference type="RefSeq" id="WP_408789975.1">
    <property type="nucleotide sequence ID" value="NZ_JBGXBU010000003.1"/>
</dbReference>
<feature type="transmembrane region" description="Helical" evidence="5">
    <location>
        <begin position="67"/>
        <end position="88"/>
    </location>
</feature>
<dbReference type="Proteomes" id="UP001630969">
    <property type="component" value="Unassembled WGS sequence"/>
</dbReference>
<comment type="caution">
    <text evidence="7">The sequence shown here is derived from an EMBL/GenBank/DDBJ whole genome shotgun (WGS) entry which is preliminary data.</text>
</comment>
<evidence type="ECO:0000256" key="3">
    <source>
        <dbReference type="ARBA" id="ARBA00022989"/>
    </source>
</evidence>
<reference evidence="7 8" key="1">
    <citation type="submission" date="2024-09" db="EMBL/GenBank/DDBJ databases">
        <title>Aeromonas strains Genome sequencing and assembly.</title>
        <authorList>
            <person name="Hu X."/>
            <person name="Tang B."/>
        </authorList>
    </citation>
    <scope>NUCLEOTIDE SEQUENCE [LARGE SCALE GENOMIC DNA]</scope>
    <source>
        <strain evidence="7 8">NB23SCDHY001</strain>
    </source>
</reference>